<proteinExistence type="predicted"/>
<sequence length="81" mass="9201">MQSLRRGMAERRDRLPDCDGGFVEGLKPRHSLPDDTYLVLQMPHREPNELWIRRHRRAGAGDRSSFNLSSSSAALQMGRGP</sequence>
<dbReference type="OrthoDB" id="48651at2759"/>
<name>A0A835VGD7_VANPL</name>
<protein>
    <submittedName>
        <fullName evidence="2">Uncharacterized protein</fullName>
    </submittedName>
</protein>
<dbReference type="Proteomes" id="UP000636800">
    <property type="component" value="Chromosome 1"/>
</dbReference>
<accession>A0A835VGD7</accession>
<feature type="compositionally biased region" description="Low complexity" evidence="1">
    <location>
        <begin position="64"/>
        <end position="75"/>
    </location>
</feature>
<dbReference type="AlphaFoldDB" id="A0A835VGD7"/>
<comment type="caution">
    <text evidence="2">The sequence shown here is derived from an EMBL/GenBank/DDBJ whole genome shotgun (WGS) entry which is preliminary data.</text>
</comment>
<evidence type="ECO:0000256" key="1">
    <source>
        <dbReference type="SAM" id="MobiDB-lite"/>
    </source>
</evidence>
<dbReference type="EMBL" id="JADCNL010000001">
    <property type="protein sequence ID" value="KAG0496045.1"/>
    <property type="molecule type" value="Genomic_DNA"/>
</dbReference>
<keyword evidence="3" id="KW-1185">Reference proteome</keyword>
<reference evidence="2 3" key="1">
    <citation type="journal article" date="2020" name="Nat. Food">
        <title>A phased Vanilla planifolia genome enables genetic improvement of flavour and production.</title>
        <authorList>
            <person name="Hasing T."/>
            <person name="Tang H."/>
            <person name="Brym M."/>
            <person name="Khazi F."/>
            <person name="Huang T."/>
            <person name="Chambers A.H."/>
        </authorList>
    </citation>
    <scope>NUCLEOTIDE SEQUENCE [LARGE SCALE GENOMIC DNA]</scope>
    <source>
        <tissue evidence="2">Leaf</tissue>
    </source>
</reference>
<evidence type="ECO:0000313" key="3">
    <source>
        <dbReference type="Proteomes" id="UP000636800"/>
    </source>
</evidence>
<organism evidence="2 3">
    <name type="scientific">Vanilla planifolia</name>
    <name type="common">Vanilla</name>
    <dbReference type="NCBI Taxonomy" id="51239"/>
    <lineage>
        <taxon>Eukaryota</taxon>
        <taxon>Viridiplantae</taxon>
        <taxon>Streptophyta</taxon>
        <taxon>Embryophyta</taxon>
        <taxon>Tracheophyta</taxon>
        <taxon>Spermatophyta</taxon>
        <taxon>Magnoliopsida</taxon>
        <taxon>Liliopsida</taxon>
        <taxon>Asparagales</taxon>
        <taxon>Orchidaceae</taxon>
        <taxon>Vanilloideae</taxon>
        <taxon>Vanilleae</taxon>
        <taxon>Vanilla</taxon>
    </lineage>
</organism>
<feature type="region of interest" description="Disordered" evidence="1">
    <location>
        <begin position="59"/>
        <end position="81"/>
    </location>
</feature>
<evidence type="ECO:0000313" key="2">
    <source>
        <dbReference type="EMBL" id="KAG0496045.1"/>
    </source>
</evidence>
<gene>
    <name evidence="2" type="ORF">HPP92_000736</name>
</gene>